<reference evidence="1 2" key="1">
    <citation type="journal article" date="2018" name="New Phytol.">
        <title>Phylogenomics of Endogonaceae and evolution of mycorrhizas within Mucoromycota.</title>
        <authorList>
            <person name="Chang Y."/>
            <person name="Desiro A."/>
            <person name="Na H."/>
            <person name="Sandor L."/>
            <person name="Lipzen A."/>
            <person name="Clum A."/>
            <person name="Barry K."/>
            <person name="Grigoriev I.V."/>
            <person name="Martin F.M."/>
            <person name="Stajich J.E."/>
            <person name="Smith M.E."/>
            <person name="Bonito G."/>
            <person name="Spatafora J.W."/>
        </authorList>
    </citation>
    <scope>NUCLEOTIDE SEQUENCE [LARGE SCALE GENOMIC DNA]</scope>
    <source>
        <strain evidence="1 2">AD002</strain>
    </source>
</reference>
<protein>
    <submittedName>
        <fullName evidence="1">Uncharacterized protein</fullName>
    </submittedName>
</protein>
<organism evidence="1 2">
    <name type="scientific">Jimgerdemannia flammicorona</name>
    <dbReference type="NCBI Taxonomy" id="994334"/>
    <lineage>
        <taxon>Eukaryota</taxon>
        <taxon>Fungi</taxon>
        <taxon>Fungi incertae sedis</taxon>
        <taxon>Mucoromycota</taxon>
        <taxon>Mucoromycotina</taxon>
        <taxon>Endogonomycetes</taxon>
        <taxon>Endogonales</taxon>
        <taxon>Endogonaceae</taxon>
        <taxon>Jimgerdemannia</taxon>
    </lineage>
</organism>
<accession>A0A433PFC9</accession>
<evidence type="ECO:0000313" key="2">
    <source>
        <dbReference type="Proteomes" id="UP000274822"/>
    </source>
</evidence>
<dbReference type="AlphaFoldDB" id="A0A433PFC9"/>
<comment type="caution">
    <text evidence="1">The sequence shown here is derived from an EMBL/GenBank/DDBJ whole genome shotgun (WGS) entry which is preliminary data.</text>
</comment>
<keyword evidence="2" id="KW-1185">Reference proteome</keyword>
<proteinExistence type="predicted"/>
<evidence type="ECO:0000313" key="1">
    <source>
        <dbReference type="EMBL" id="RUS16209.1"/>
    </source>
</evidence>
<name>A0A433PFC9_9FUNG</name>
<gene>
    <name evidence="1" type="ORF">BC938DRAFT_476658</name>
</gene>
<dbReference type="Proteomes" id="UP000274822">
    <property type="component" value="Unassembled WGS sequence"/>
</dbReference>
<dbReference type="EMBL" id="RBNJ01024534">
    <property type="protein sequence ID" value="RUS16209.1"/>
    <property type="molecule type" value="Genomic_DNA"/>
</dbReference>
<sequence length="322" mass="36623">MRFAHFSNFVEAHGSSSNTMTHNTYPFPSQVPTPIFLTGARLSSLIRHRHRRRRRSRGSHGVRFYAIFGAGQNDAERQRHRLCGYVASARPGALRFRGQYSALQSLSDGRSGDGGIVFKYRYYVIPMNSFGPLCICTAQPRILHIWTQHANFVYTSFNLNSSKHAVDWNWKTGAAYMLMAEVTNEQASLPRTIRIIGEVWLNSFRVPQQILRLTEHTSQKADCLRFNGTRWRIKLLGSLHDSIHAPLDILLLCATPYLWSLAARPAALRAARYEQFALSVLGKNPMNVIVHGRRAVELTAEPASRWDQRRAICSLPIRQSMC</sequence>